<dbReference type="EMBL" id="CP067018">
    <property type="protein sequence ID" value="QQN59617.1"/>
    <property type="molecule type" value="Genomic_DNA"/>
</dbReference>
<evidence type="ECO:0000313" key="2">
    <source>
        <dbReference type="Proteomes" id="UP000595426"/>
    </source>
</evidence>
<accession>A0A7T7V0K3</accession>
<sequence length="76" mass="8343">MANYFCKCCGTKANSISSLLSRRCDSNPSERRHLLYEGGQKTQYHCEYCSAKSSSLTVLCVGKCSHNPNGGTHIPL</sequence>
<organism evidence="1 2">
    <name type="scientific">Elizabethkingia bruuniana</name>
    <dbReference type="NCBI Taxonomy" id="1756149"/>
    <lineage>
        <taxon>Bacteria</taxon>
        <taxon>Pseudomonadati</taxon>
        <taxon>Bacteroidota</taxon>
        <taxon>Flavobacteriia</taxon>
        <taxon>Flavobacteriales</taxon>
        <taxon>Weeksellaceae</taxon>
        <taxon>Elizabethkingia</taxon>
    </lineage>
</organism>
<protein>
    <submittedName>
        <fullName evidence="1">Uncharacterized protein</fullName>
    </submittedName>
</protein>
<evidence type="ECO:0000313" key="1">
    <source>
        <dbReference type="EMBL" id="QQN59617.1"/>
    </source>
</evidence>
<dbReference type="AlphaFoldDB" id="A0A7T7V0K3"/>
<proteinExistence type="predicted"/>
<gene>
    <name evidence="1" type="ORF">I6H88_03275</name>
</gene>
<dbReference type="GeneID" id="93133886"/>
<dbReference type="RefSeq" id="WP_078403612.1">
    <property type="nucleotide sequence ID" value="NZ_CAJJUP010000002.1"/>
</dbReference>
<name>A0A7T7V0K3_9FLAO</name>
<reference evidence="1 2" key="1">
    <citation type="submission" date="2020-12" db="EMBL/GenBank/DDBJ databases">
        <title>FDA dAtabase for Regulatory Grade micrObial Sequences (FDA-ARGOS): Supporting development and validation of Infectious Disease Dx tests.</title>
        <authorList>
            <person name="Kerrigan L."/>
            <person name="Long C."/>
            <person name="Tallon L."/>
            <person name="Sadzewicz L."/>
            <person name="Zhao X."/>
            <person name="Boylan J."/>
            <person name="Ott S."/>
            <person name="Bowen H."/>
            <person name="Vavikolanu K."/>
            <person name="Mehta A."/>
            <person name="Aluvathingal J."/>
            <person name="Nadendla S."/>
            <person name="Yan Y."/>
            <person name="Sichtig H."/>
        </authorList>
    </citation>
    <scope>NUCLEOTIDE SEQUENCE [LARGE SCALE GENOMIC DNA]</scope>
    <source>
        <strain evidence="1 2">FDAARGOS_1031</strain>
    </source>
</reference>
<dbReference type="OrthoDB" id="9801485at2"/>
<keyword evidence="2" id="KW-1185">Reference proteome</keyword>
<dbReference type="Proteomes" id="UP000595426">
    <property type="component" value="Chromosome"/>
</dbReference>